<feature type="transmembrane region" description="Helical" evidence="10">
    <location>
        <begin position="317"/>
        <end position="336"/>
    </location>
</feature>
<feature type="transmembrane region" description="Helical" evidence="10">
    <location>
        <begin position="212"/>
        <end position="242"/>
    </location>
</feature>
<keyword evidence="4" id="KW-0633">Potassium transport</keyword>
<dbReference type="GO" id="GO:0015297">
    <property type="term" value="F:antiporter activity"/>
    <property type="evidence" value="ECO:0007669"/>
    <property type="project" value="UniProtKB-KW"/>
</dbReference>
<dbReference type="Gene3D" id="1.20.1530.20">
    <property type="match status" value="1"/>
</dbReference>
<evidence type="ECO:0000256" key="6">
    <source>
        <dbReference type="ARBA" id="ARBA00022958"/>
    </source>
</evidence>
<evidence type="ECO:0000256" key="4">
    <source>
        <dbReference type="ARBA" id="ARBA00022538"/>
    </source>
</evidence>
<accession>D5X5W6</accession>
<dbReference type="STRING" id="75379.Tint_0619"/>
<keyword evidence="2" id="KW-0813">Transport</keyword>
<feature type="transmembrane region" description="Helical" evidence="10">
    <location>
        <begin position="111"/>
        <end position="132"/>
    </location>
</feature>
<evidence type="ECO:0000256" key="1">
    <source>
        <dbReference type="ARBA" id="ARBA00004127"/>
    </source>
</evidence>
<keyword evidence="3" id="KW-0050">Antiport</keyword>
<dbReference type="FunFam" id="3.40.50.720:FF:000036">
    <property type="entry name" value="Glutathione-regulated potassium-efflux system protein KefB"/>
    <property type="match status" value="1"/>
</dbReference>
<dbReference type="Pfam" id="PF00999">
    <property type="entry name" value="Na_H_Exchanger"/>
    <property type="match status" value="1"/>
</dbReference>
<reference evidence="12" key="1">
    <citation type="submission" date="2010-04" db="EMBL/GenBank/DDBJ databases">
        <title>Complete sequence of Thiomonas intermedia K12.</title>
        <authorList>
            <consortium name="US DOE Joint Genome Institute"/>
            <person name="Lucas S."/>
            <person name="Copeland A."/>
            <person name="Lapidus A."/>
            <person name="Cheng J.-F."/>
            <person name="Bruce D."/>
            <person name="Goodwin L."/>
            <person name="Pitluck S."/>
            <person name="Davenport K."/>
            <person name="Detter J.C."/>
            <person name="Han C."/>
            <person name="Tapia R."/>
            <person name="Land M."/>
            <person name="Hauser L."/>
            <person name="Kyrpides N."/>
            <person name="Ovchinnikova G."/>
            <person name="Kerfeld C.A."/>
            <person name="Cannon G.C."/>
            <person name="Heinhorst S."/>
            <person name="Woyke T."/>
        </authorList>
    </citation>
    <scope>NUCLEOTIDE SEQUENCE [LARGE SCALE GENOMIC DNA]</scope>
    <source>
        <strain evidence="12">K12</strain>
    </source>
</reference>
<dbReference type="Pfam" id="PF02254">
    <property type="entry name" value="TrkA_N"/>
    <property type="match status" value="1"/>
</dbReference>
<dbReference type="PROSITE" id="PS51201">
    <property type="entry name" value="RCK_N"/>
    <property type="match status" value="1"/>
</dbReference>
<keyword evidence="5 10" id="KW-0812">Transmembrane</keyword>
<feature type="transmembrane region" description="Helical" evidence="10">
    <location>
        <begin position="144"/>
        <end position="165"/>
    </location>
</feature>
<dbReference type="eggNOG" id="COG0475">
    <property type="taxonomic scope" value="Bacteria"/>
</dbReference>
<keyword evidence="9 10" id="KW-0472">Membrane</keyword>
<proteinExistence type="predicted"/>
<dbReference type="KEGG" id="tin:Tint_0619"/>
<feature type="transmembrane region" description="Helical" evidence="10">
    <location>
        <begin position="348"/>
        <end position="368"/>
    </location>
</feature>
<dbReference type="EMBL" id="CP002021">
    <property type="protein sequence ID" value="ADG30019.1"/>
    <property type="molecule type" value="Genomic_DNA"/>
</dbReference>
<dbReference type="BioCyc" id="TINT75379:TINT_RS03105-MONOMER"/>
<dbReference type="eggNOG" id="COG1226">
    <property type="taxonomic scope" value="Bacteria"/>
</dbReference>
<feature type="transmembrane region" description="Helical" evidence="10">
    <location>
        <begin position="51"/>
        <end position="71"/>
    </location>
</feature>
<dbReference type="PANTHER" id="PTHR46157:SF4">
    <property type="entry name" value="K(+) EFFLUX ANTIPORTER 3, CHLOROPLASTIC"/>
    <property type="match status" value="1"/>
</dbReference>
<evidence type="ECO:0000256" key="8">
    <source>
        <dbReference type="ARBA" id="ARBA00023065"/>
    </source>
</evidence>
<comment type="subcellular location">
    <subcellularLocation>
        <location evidence="1">Endomembrane system</location>
        <topology evidence="1">Multi-pass membrane protein</topology>
    </subcellularLocation>
</comment>
<evidence type="ECO:0000256" key="9">
    <source>
        <dbReference type="ARBA" id="ARBA00023136"/>
    </source>
</evidence>
<dbReference type="GO" id="GO:1902600">
    <property type="term" value="P:proton transmembrane transport"/>
    <property type="evidence" value="ECO:0007669"/>
    <property type="project" value="InterPro"/>
</dbReference>
<keyword evidence="8" id="KW-0406">Ion transport</keyword>
<dbReference type="InterPro" id="IPR036291">
    <property type="entry name" value="NAD(P)-bd_dom_sf"/>
</dbReference>
<feature type="domain" description="RCK N-terminal" evidence="11">
    <location>
        <begin position="392"/>
        <end position="511"/>
    </location>
</feature>
<sequence length="602" mass="63331">MSATALLTLLAASVLLVPLFKRFGLGSVLGYLVAGIAVGPYGLGVVSRPESVLHTAELGVTLLMFLIGLELQPSRLWALRRQVFGLGALQMAGVALPVAAIAAALGLGWTGAALVGVALAMSSTAYILPLLAERRELTTRFGRETFAILLFQDVSVIPILALLALTGAGGQAPGWPALVALLIVALAGRPVLATMFRYVARFGGGNRELFAAAALLGAVGIGVGLNGVGLSASLGAFLAGVLLADSEFRHELEAAIEPFESLLLGLFFIAVGMGIALPLVMAEPLQVLGLGAGILLLKALSLYAGRRLIGGDDALSRPLAILLACGGEFAFVLFTSARSGGLLDGPTAELLTVAVAVSMALAPFLLILNDRLIQPWARNRQAPPFSTIDEPGQPVVIAGYGRVGQIVGRLLNAQGVAFTALDASAEQVDFVRQFGNKIYYGDATRLSLLRAAHVQDARLFVLAVDDVEASLKIAELLRTHFPDVPLLARARNRTHLMRLRELGVKDVLRETWGTSVELGRRALQTVQPEVDADRVVALFTAHDLRVLDRQQAVFHDRAALIALSKNARAELEDILQGDAQLHLTTAAEGSSEAPKTVPDGAA</sequence>
<evidence type="ECO:0000256" key="2">
    <source>
        <dbReference type="ARBA" id="ARBA00022448"/>
    </source>
</evidence>
<dbReference type="InterPro" id="IPR006153">
    <property type="entry name" value="Cation/H_exchanger_TM"/>
</dbReference>
<evidence type="ECO:0000256" key="3">
    <source>
        <dbReference type="ARBA" id="ARBA00022449"/>
    </source>
</evidence>
<dbReference type="AlphaFoldDB" id="D5X5W6"/>
<gene>
    <name evidence="12" type="ordered locus">Tint_0619</name>
</gene>
<evidence type="ECO:0000256" key="10">
    <source>
        <dbReference type="SAM" id="Phobius"/>
    </source>
</evidence>
<name>D5X5W6_THIK1</name>
<dbReference type="PANTHER" id="PTHR46157">
    <property type="entry name" value="K(+) EFFLUX ANTIPORTER 3, CHLOROPLASTIC"/>
    <property type="match status" value="1"/>
</dbReference>
<feature type="transmembrane region" description="Helical" evidence="10">
    <location>
        <begin position="287"/>
        <end position="305"/>
    </location>
</feature>
<evidence type="ECO:0000256" key="5">
    <source>
        <dbReference type="ARBA" id="ARBA00022692"/>
    </source>
</evidence>
<dbReference type="SUPFAM" id="SSF51735">
    <property type="entry name" value="NAD(P)-binding Rossmann-fold domains"/>
    <property type="match status" value="1"/>
</dbReference>
<keyword evidence="6" id="KW-0630">Potassium</keyword>
<dbReference type="Gene3D" id="3.40.50.720">
    <property type="entry name" value="NAD(P)-binding Rossmann-like Domain"/>
    <property type="match status" value="1"/>
</dbReference>
<dbReference type="InterPro" id="IPR003148">
    <property type="entry name" value="RCK_N"/>
</dbReference>
<feature type="transmembrane region" description="Helical" evidence="10">
    <location>
        <begin position="262"/>
        <end position="280"/>
    </location>
</feature>
<keyword evidence="7 10" id="KW-1133">Transmembrane helix</keyword>
<feature type="transmembrane region" description="Helical" evidence="10">
    <location>
        <begin position="177"/>
        <end position="200"/>
    </location>
</feature>
<dbReference type="GO" id="GO:0012505">
    <property type="term" value="C:endomembrane system"/>
    <property type="evidence" value="ECO:0007669"/>
    <property type="project" value="UniProtKB-SubCell"/>
</dbReference>
<evidence type="ECO:0000256" key="7">
    <source>
        <dbReference type="ARBA" id="ARBA00022989"/>
    </source>
</evidence>
<dbReference type="HOGENOM" id="CLU_005126_9_3_4"/>
<protein>
    <submittedName>
        <fullName evidence="12">Sodium/hydrogen exchanger</fullName>
    </submittedName>
</protein>
<feature type="transmembrane region" description="Helical" evidence="10">
    <location>
        <begin position="83"/>
        <end position="105"/>
    </location>
</feature>
<organism evidence="12">
    <name type="scientific">Thiomonas intermedia (strain K12)</name>
    <name type="common">Thiobacillus intermedius</name>
    <dbReference type="NCBI Taxonomy" id="75379"/>
    <lineage>
        <taxon>Bacteria</taxon>
        <taxon>Pseudomonadati</taxon>
        <taxon>Pseudomonadota</taxon>
        <taxon>Betaproteobacteria</taxon>
        <taxon>Burkholderiales</taxon>
        <taxon>Thiomonas</taxon>
    </lineage>
</organism>
<evidence type="ECO:0000259" key="11">
    <source>
        <dbReference type="PROSITE" id="PS51201"/>
    </source>
</evidence>
<dbReference type="GO" id="GO:0006813">
    <property type="term" value="P:potassium ion transport"/>
    <property type="evidence" value="ECO:0007669"/>
    <property type="project" value="UniProtKB-KW"/>
</dbReference>
<dbReference type="GO" id="GO:0005886">
    <property type="term" value="C:plasma membrane"/>
    <property type="evidence" value="ECO:0007669"/>
    <property type="project" value="TreeGrafter"/>
</dbReference>
<dbReference type="InterPro" id="IPR038770">
    <property type="entry name" value="Na+/solute_symporter_sf"/>
</dbReference>
<evidence type="ECO:0000313" key="12">
    <source>
        <dbReference type="EMBL" id="ADG30019.1"/>
    </source>
</evidence>